<name>A0A9W8XDD7_9PLEO</name>
<dbReference type="Proteomes" id="UP001140513">
    <property type="component" value="Unassembled WGS sequence"/>
</dbReference>
<accession>A0A9W8XDD7</accession>
<dbReference type="EMBL" id="JAPEUX010000007">
    <property type="protein sequence ID" value="KAJ4347860.1"/>
    <property type="molecule type" value="Genomic_DNA"/>
</dbReference>
<keyword evidence="3" id="KW-1185">Reference proteome</keyword>
<comment type="caution">
    <text evidence="2">The sequence shown here is derived from an EMBL/GenBank/DDBJ whole genome shotgun (WGS) entry which is preliminary data.</text>
</comment>
<dbReference type="EC" id="3.4.19.12" evidence="2"/>
<dbReference type="GO" id="GO:0005634">
    <property type="term" value="C:nucleus"/>
    <property type="evidence" value="ECO:0007669"/>
    <property type="project" value="TreeGrafter"/>
</dbReference>
<dbReference type="GO" id="GO:0004843">
    <property type="term" value="F:cysteine-type deubiquitinase activity"/>
    <property type="evidence" value="ECO:0007669"/>
    <property type="project" value="UniProtKB-EC"/>
</dbReference>
<gene>
    <name evidence="2" type="primary">USP48</name>
    <name evidence="2" type="ORF">N0V89_009230</name>
</gene>
<dbReference type="OrthoDB" id="3787839at2759"/>
<dbReference type="Gene3D" id="3.90.70.10">
    <property type="entry name" value="Cysteine proteinases"/>
    <property type="match status" value="1"/>
</dbReference>
<dbReference type="InterPro" id="IPR001394">
    <property type="entry name" value="Peptidase_C19_UCH"/>
</dbReference>
<reference evidence="2" key="1">
    <citation type="submission" date="2022-10" db="EMBL/GenBank/DDBJ databases">
        <title>Tapping the CABI collections for fungal endophytes: first genome assemblies for Collariella, Neodidymelliopsis, Ascochyta clinopodiicola, Didymella pomorum, Didymosphaeria variabile, Neocosmospora piperis and Neocucurbitaria cava.</title>
        <authorList>
            <person name="Hill R."/>
        </authorList>
    </citation>
    <scope>NUCLEOTIDE SEQUENCE</scope>
    <source>
        <strain evidence="2">IMI 356815</strain>
    </source>
</reference>
<evidence type="ECO:0000313" key="2">
    <source>
        <dbReference type="EMBL" id="KAJ4347860.1"/>
    </source>
</evidence>
<sequence>MKDLKRAAFVEQEFQPYAQADASAFVEWLLRKLFEIHGNVNFEWITQFEALFRILTVPFDTCRVCAIVNEAAVEAATGLTINVRPNDNTVDEAFQNFIENDTDAEYQCRSKTCKGANRFKERRWAVRAAPRILRVTLNIFAYDVNAQYVRKIMHALTIGEILDLTQYQECTVVPLRYRLSAVIPHRGNSADAGHYIANVRSQGPNPLYNINDTRVESISGAQFTSNPHLLRGGQSARFQAYILTYIRDEAPLEQHLESTNKMVATDLKIDRGKKPVV</sequence>
<dbReference type="PROSITE" id="PS50235">
    <property type="entry name" value="USP_3"/>
    <property type="match status" value="1"/>
</dbReference>
<evidence type="ECO:0000259" key="1">
    <source>
        <dbReference type="PROSITE" id="PS50235"/>
    </source>
</evidence>
<dbReference type="InterPro" id="IPR028889">
    <property type="entry name" value="USP"/>
</dbReference>
<dbReference type="InterPro" id="IPR050164">
    <property type="entry name" value="Peptidase_C19"/>
</dbReference>
<dbReference type="CDD" id="cd02257">
    <property type="entry name" value="Peptidase_C19"/>
    <property type="match status" value="1"/>
</dbReference>
<dbReference type="Pfam" id="PF00443">
    <property type="entry name" value="UCH"/>
    <property type="match status" value="1"/>
</dbReference>
<evidence type="ECO:0000313" key="3">
    <source>
        <dbReference type="Proteomes" id="UP001140513"/>
    </source>
</evidence>
<dbReference type="SUPFAM" id="SSF54001">
    <property type="entry name" value="Cysteine proteinases"/>
    <property type="match status" value="1"/>
</dbReference>
<dbReference type="GO" id="GO:0005829">
    <property type="term" value="C:cytosol"/>
    <property type="evidence" value="ECO:0007669"/>
    <property type="project" value="TreeGrafter"/>
</dbReference>
<dbReference type="GO" id="GO:0016579">
    <property type="term" value="P:protein deubiquitination"/>
    <property type="evidence" value="ECO:0007669"/>
    <property type="project" value="InterPro"/>
</dbReference>
<protein>
    <submittedName>
        <fullName evidence="2">Ubiquitin carboxyl-terminal hydrolase 48</fullName>
        <ecNumber evidence="2">3.4.19.12</ecNumber>
    </submittedName>
</protein>
<keyword evidence="2" id="KW-0378">Hydrolase</keyword>
<dbReference type="AlphaFoldDB" id="A0A9W8XDD7"/>
<dbReference type="GeneID" id="80912760"/>
<organism evidence="2 3">
    <name type="scientific">Didymosphaeria variabile</name>
    <dbReference type="NCBI Taxonomy" id="1932322"/>
    <lineage>
        <taxon>Eukaryota</taxon>
        <taxon>Fungi</taxon>
        <taxon>Dikarya</taxon>
        <taxon>Ascomycota</taxon>
        <taxon>Pezizomycotina</taxon>
        <taxon>Dothideomycetes</taxon>
        <taxon>Pleosporomycetidae</taxon>
        <taxon>Pleosporales</taxon>
        <taxon>Massarineae</taxon>
        <taxon>Didymosphaeriaceae</taxon>
        <taxon>Didymosphaeria</taxon>
    </lineage>
</organism>
<feature type="domain" description="USP" evidence="1">
    <location>
        <begin position="1"/>
        <end position="248"/>
    </location>
</feature>
<dbReference type="PROSITE" id="PS00973">
    <property type="entry name" value="USP_2"/>
    <property type="match status" value="1"/>
</dbReference>
<dbReference type="RefSeq" id="XP_056067248.1">
    <property type="nucleotide sequence ID" value="XM_056217983.1"/>
</dbReference>
<dbReference type="PANTHER" id="PTHR24006">
    <property type="entry name" value="UBIQUITIN CARBOXYL-TERMINAL HYDROLASE"/>
    <property type="match status" value="1"/>
</dbReference>
<dbReference type="InterPro" id="IPR038765">
    <property type="entry name" value="Papain-like_cys_pep_sf"/>
</dbReference>
<dbReference type="InterPro" id="IPR018200">
    <property type="entry name" value="USP_CS"/>
</dbReference>
<proteinExistence type="predicted"/>